<dbReference type="STRING" id="75922.BST47_27830"/>
<evidence type="ECO:0000256" key="2">
    <source>
        <dbReference type="SAM" id="SignalP"/>
    </source>
</evidence>
<accession>A0A1X0JFB8</accession>
<evidence type="ECO:0000313" key="6">
    <source>
        <dbReference type="Proteomes" id="UP000192411"/>
    </source>
</evidence>
<dbReference type="RefSeq" id="WP_083129060.1">
    <property type="nucleotide sequence ID" value="NZ_MVIM01000024.1"/>
</dbReference>
<feature type="chain" id="PRO_5012191023" evidence="2">
    <location>
        <begin position="25"/>
        <end position="449"/>
    </location>
</feature>
<evidence type="ECO:0000256" key="1">
    <source>
        <dbReference type="SAM" id="MobiDB-lite"/>
    </source>
</evidence>
<dbReference type="InterPro" id="IPR024516">
    <property type="entry name" value="Mce_C"/>
</dbReference>
<evidence type="ECO:0000313" key="5">
    <source>
        <dbReference type="EMBL" id="ORB61411.1"/>
    </source>
</evidence>
<dbReference type="InterPro" id="IPR005693">
    <property type="entry name" value="Mce"/>
</dbReference>
<reference evidence="5 6" key="1">
    <citation type="submission" date="2017-02" db="EMBL/GenBank/DDBJ databases">
        <title>The new phylogeny of genus Mycobacterium.</title>
        <authorList>
            <person name="Tortoli E."/>
            <person name="Trovato A."/>
            <person name="Cirillo D.M."/>
        </authorList>
    </citation>
    <scope>NUCLEOTIDE SEQUENCE [LARGE SCALE GENOMIC DNA]</scope>
    <source>
        <strain evidence="5 6">DSM 44338</strain>
    </source>
</reference>
<dbReference type="InterPro" id="IPR052336">
    <property type="entry name" value="MlaD_Phospholipid_Transporter"/>
</dbReference>
<feature type="domain" description="Mammalian cell entry C-terminal" evidence="4">
    <location>
        <begin position="116"/>
        <end position="275"/>
    </location>
</feature>
<dbReference type="Pfam" id="PF11887">
    <property type="entry name" value="Mce4_CUP1"/>
    <property type="match status" value="1"/>
</dbReference>
<keyword evidence="6" id="KW-1185">Reference proteome</keyword>
<name>A0A1X0JFB8_9MYCO</name>
<protein>
    <submittedName>
        <fullName evidence="5">Mammalian cell entry protein</fullName>
    </submittedName>
</protein>
<organism evidence="5 6">
    <name type="scientific">Mycolicibacterium tusciae</name>
    <dbReference type="NCBI Taxonomy" id="75922"/>
    <lineage>
        <taxon>Bacteria</taxon>
        <taxon>Bacillati</taxon>
        <taxon>Actinomycetota</taxon>
        <taxon>Actinomycetes</taxon>
        <taxon>Mycobacteriales</taxon>
        <taxon>Mycobacteriaceae</taxon>
        <taxon>Mycolicibacterium</taxon>
    </lineage>
</organism>
<evidence type="ECO:0000259" key="4">
    <source>
        <dbReference type="Pfam" id="PF11887"/>
    </source>
</evidence>
<dbReference type="EMBL" id="MVIM01000024">
    <property type="protein sequence ID" value="ORB61411.1"/>
    <property type="molecule type" value="Genomic_DNA"/>
</dbReference>
<feature type="domain" description="Mce/MlaD" evidence="3">
    <location>
        <begin position="35"/>
        <end position="109"/>
    </location>
</feature>
<dbReference type="Proteomes" id="UP000192411">
    <property type="component" value="Unassembled WGS sequence"/>
</dbReference>
<keyword evidence="2" id="KW-0732">Signal</keyword>
<dbReference type="InterPro" id="IPR003399">
    <property type="entry name" value="Mce/MlaD"/>
</dbReference>
<dbReference type="PANTHER" id="PTHR33371">
    <property type="entry name" value="INTERMEMBRANE PHOSPHOLIPID TRANSPORT SYSTEM BINDING PROTEIN MLAD-RELATED"/>
    <property type="match status" value="1"/>
</dbReference>
<dbReference type="Pfam" id="PF02470">
    <property type="entry name" value="MlaD"/>
    <property type="match status" value="1"/>
</dbReference>
<feature type="signal peptide" evidence="2">
    <location>
        <begin position="1"/>
        <end position="24"/>
    </location>
</feature>
<dbReference type="PANTHER" id="PTHR33371:SF4">
    <property type="entry name" value="INTERMEMBRANE PHOSPHOLIPID TRANSPORT SYSTEM BINDING PROTEIN MLAD"/>
    <property type="match status" value="1"/>
</dbReference>
<feature type="compositionally biased region" description="Low complexity" evidence="1">
    <location>
        <begin position="434"/>
        <end position="449"/>
    </location>
</feature>
<evidence type="ECO:0000259" key="3">
    <source>
        <dbReference type="Pfam" id="PF02470"/>
    </source>
</evidence>
<dbReference type="OrthoDB" id="4516955at2"/>
<dbReference type="GO" id="GO:0005576">
    <property type="term" value="C:extracellular region"/>
    <property type="evidence" value="ECO:0007669"/>
    <property type="project" value="TreeGrafter"/>
</dbReference>
<feature type="compositionally biased region" description="Low complexity" evidence="1">
    <location>
        <begin position="413"/>
        <end position="423"/>
    </location>
</feature>
<dbReference type="AlphaFoldDB" id="A0A1X0JFB8"/>
<comment type="caution">
    <text evidence="5">The sequence shown here is derived from an EMBL/GenBank/DDBJ whole genome shotgun (WGS) entry which is preliminary data.</text>
</comment>
<dbReference type="NCBIfam" id="TIGR00996">
    <property type="entry name" value="Mtu_fam_mce"/>
    <property type="match status" value="1"/>
</dbReference>
<sequence length="449" mass="47019">MTNSRTKLALAIVLVSLIVGGAIAVTRAAHQVDRVHVVAYFDNSNGVFVGDDVRIKGVRVGGIEAIEPQPTLVKIAFWFDAKYTVPAEAKAVILSPTLVTSRAIQLTPGYTGGPMLQDNAVIPRERTAVPVEFDEFRQQLERLTTLLQPTEPGGVSTLGALVNTAADNLRGQGPAIRDAIIKLSQSVSALADHSPDIFSSVKNLSTLVSALQDSTVLVRQLNQNLAAVTGLLTNNPTEVGDAVKNLNDVVGDLTAFVAANRETIGATSDKLTSVSDALTGSIDDIKQLLHIAPTTLSNAANLYKPAQGTLTGVLNVANFSDPITFLCGAVQAASRLNSEQSAKLCVQYLAPIIKNRQYNFPPIGVNPFVQASARPNEVTYSEDWMRPDYVPPQPISPPDATASDPNAPPPLAGPALPAEAPVPVSGPSGQPTDPAAGLPGMMIPPGGGS</sequence>
<feature type="region of interest" description="Disordered" evidence="1">
    <location>
        <begin position="383"/>
        <end position="449"/>
    </location>
</feature>
<proteinExistence type="predicted"/>
<gene>
    <name evidence="5" type="ORF">BST47_27830</name>
</gene>